<keyword evidence="1" id="KW-0472">Membrane</keyword>
<keyword evidence="3" id="KW-1185">Reference proteome</keyword>
<reference evidence="3" key="1">
    <citation type="submission" date="2016-10" db="EMBL/GenBank/DDBJ databases">
        <authorList>
            <person name="Varghese N."/>
            <person name="Submissions S."/>
        </authorList>
    </citation>
    <scope>NUCLEOTIDE SEQUENCE [LARGE SCALE GENOMIC DNA]</scope>
    <source>
        <strain evidence="3">DSM 3695</strain>
    </source>
</reference>
<dbReference type="PANTHER" id="PTHR28026">
    <property type="entry name" value="DUF962 DOMAIN PROTEIN (AFU_ORTHOLOGUE AFUA_8G05310)"/>
    <property type="match status" value="1"/>
</dbReference>
<protein>
    <submittedName>
        <fullName evidence="2">Uncharacterized membrane protein YGL010W</fullName>
    </submittedName>
</protein>
<dbReference type="GO" id="GO:0016020">
    <property type="term" value="C:membrane"/>
    <property type="evidence" value="ECO:0007669"/>
    <property type="project" value="GOC"/>
</dbReference>
<feature type="transmembrane region" description="Helical" evidence="1">
    <location>
        <begin position="128"/>
        <end position="146"/>
    </location>
</feature>
<dbReference type="RefSeq" id="WP_089899054.1">
    <property type="nucleotide sequence ID" value="NZ_FOJG01000002.1"/>
</dbReference>
<dbReference type="Proteomes" id="UP000199310">
    <property type="component" value="Unassembled WGS sequence"/>
</dbReference>
<proteinExistence type="predicted"/>
<feature type="transmembrane region" description="Helical" evidence="1">
    <location>
        <begin position="98"/>
        <end position="116"/>
    </location>
</feature>
<dbReference type="OrthoDB" id="5515308at2"/>
<keyword evidence="1" id="KW-1133">Transmembrane helix</keyword>
<evidence type="ECO:0000256" key="1">
    <source>
        <dbReference type="SAM" id="Phobius"/>
    </source>
</evidence>
<feature type="transmembrane region" description="Helical" evidence="1">
    <location>
        <begin position="74"/>
        <end position="92"/>
    </location>
</feature>
<dbReference type="STRING" id="29529.SAMN04488122_4911"/>
<sequence>MKTIHQWLEDYGSSHRNHTNKLIHWICVPAIFFSIVGLLYAIPLPLGSGRTYISVAHVVLLLLIIYYLRLSPSLAAGMLLIGILCLWLWSLIATTSLVIWQVAVGIFVLAWIGQFIGHKIEGAKPSFFKDLQFLLIGPAWLLSFIYKKAGIRL</sequence>
<organism evidence="2 3">
    <name type="scientific">Chitinophaga arvensicola</name>
    <dbReference type="NCBI Taxonomy" id="29529"/>
    <lineage>
        <taxon>Bacteria</taxon>
        <taxon>Pseudomonadati</taxon>
        <taxon>Bacteroidota</taxon>
        <taxon>Chitinophagia</taxon>
        <taxon>Chitinophagales</taxon>
        <taxon>Chitinophagaceae</taxon>
        <taxon>Chitinophaga</taxon>
    </lineage>
</organism>
<dbReference type="AlphaFoldDB" id="A0A1I0S923"/>
<evidence type="ECO:0000313" key="3">
    <source>
        <dbReference type="Proteomes" id="UP000199310"/>
    </source>
</evidence>
<accession>A0A1I0S923</accession>
<dbReference type="InterPro" id="IPR009305">
    <property type="entry name" value="Mpo1-like"/>
</dbReference>
<dbReference type="PANTHER" id="PTHR28026:SF9">
    <property type="entry name" value="2-HYDROXY-PALMITIC ACID DIOXYGENASE MPO1"/>
    <property type="match status" value="1"/>
</dbReference>
<feature type="transmembrane region" description="Helical" evidence="1">
    <location>
        <begin position="22"/>
        <end position="43"/>
    </location>
</feature>
<dbReference type="Pfam" id="PF06127">
    <property type="entry name" value="Mpo1-like"/>
    <property type="match status" value="1"/>
</dbReference>
<dbReference type="GO" id="GO:0046521">
    <property type="term" value="P:sphingoid catabolic process"/>
    <property type="evidence" value="ECO:0007669"/>
    <property type="project" value="TreeGrafter"/>
</dbReference>
<evidence type="ECO:0000313" key="2">
    <source>
        <dbReference type="EMBL" id="SEW52533.1"/>
    </source>
</evidence>
<feature type="transmembrane region" description="Helical" evidence="1">
    <location>
        <begin position="49"/>
        <end position="67"/>
    </location>
</feature>
<name>A0A1I0S923_9BACT</name>
<dbReference type="EMBL" id="FOJG01000002">
    <property type="protein sequence ID" value="SEW52533.1"/>
    <property type="molecule type" value="Genomic_DNA"/>
</dbReference>
<gene>
    <name evidence="2" type="ORF">SAMN04488122_4911</name>
</gene>
<keyword evidence="1" id="KW-0812">Transmembrane</keyword>